<dbReference type="PANTHER" id="PTHR10758">
    <property type="entry name" value="26S PROTEASOME NON-ATPASE REGULATORY SUBUNIT 3/COP9 SIGNALOSOME COMPLEX SUBUNIT 3"/>
    <property type="match status" value="1"/>
</dbReference>
<evidence type="ECO:0000313" key="12">
    <source>
        <dbReference type="EMBL" id="KAH8992611.1"/>
    </source>
</evidence>
<feature type="compositionally biased region" description="Low complexity" evidence="8">
    <location>
        <begin position="45"/>
        <end position="55"/>
    </location>
</feature>
<comment type="caution">
    <text evidence="11">The sequence shown here is derived from an EMBL/GenBank/DDBJ whole genome shotgun (WGS) entry which is preliminary data.</text>
</comment>
<feature type="domain" description="PCI" evidence="9">
    <location>
        <begin position="415"/>
        <end position="466"/>
    </location>
</feature>
<dbReference type="Pfam" id="PF22788">
    <property type="entry name" value="COP9_hel_rpt"/>
    <property type="match status" value="1"/>
</dbReference>
<keyword evidence="6" id="KW-0736">Signalosome</keyword>
<proteinExistence type="inferred from homology"/>
<evidence type="ECO:0000256" key="8">
    <source>
        <dbReference type="SAM" id="MobiDB-lite"/>
    </source>
</evidence>
<dbReference type="SUPFAM" id="SSF46785">
    <property type="entry name" value="Winged helix' DNA-binding domain"/>
    <property type="match status" value="1"/>
</dbReference>
<feature type="domain" description="COP9 signalosome complex subunit 3 N-terminal helical repeats" evidence="10">
    <location>
        <begin position="95"/>
        <end position="278"/>
    </location>
</feature>
<evidence type="ECO:0000256" key="4">
    <source>
        <dbReference type="ARBA" id="ARBA00014878"/>
    </source>
</evidence>
<evidence type="ECO:0000259" key="9">
    <source>
        <dbReference type="Pfam" id="PF01399"/>
    </source>
</evidence>
<dbReference type="AlphaFoldDB" id="A0AAD4Q3M1"/>
<evidence type="ECO:0000256" key="3">
    <source>
        <dbReference type="ARBA" id="ARBA00007084"/>
    </source>
</evidence>
<dbReference type="InterPro" id="IPR055089">
    <property type="entry name" value="COP9_N"/>
</dbReference>
<evidence type="ECO:0000256" key="2">
    <source>
        <dbReference type="ARBA" id="ARBA00004496"/>
    </source>
</evidence>
<evidence type="ECO:0000256" key="7">
    <source>
        <dbReference type="ARBA" id="ARBA00023242"/>
    </source>
</evidence>
<evidence type="ECO:0000256" key="5">
    <source>
        <dbReference type="ARBA" id="ARBA00022490"/>
    </source>
</evidence>
<protein>
    <recommendedName>
        <fullName evidence="4">COP9 signalosome complex subunit 3</fullName>
    </recommendedName>
</protein>
<name>A0AAD4Q3M1_9AGAM</name>
<evidence type="ECO:0000313" key="11">
    <source>
        <dbReference type="EMBL" id="KAH8981481.1"/>
    </source>
</evidence>
<evidence type="ECO:0000313" key="13">
    <source>
        <dbReference type="Proteomes" id="UP001201163"/>
    </source>
</evidence>
<evidence type="ECO:0000259" key="10">
    <source>
        <dbReference type="Pfam" id="PF22788"/>
    </source>
</evidence>
<feature type="region of interest" description="Disordered" evidence="8">
    <location>
        <begin position="517"/>
        <end position="550"/>
    </location>
</feature>
<dbReference type="EMBL" id="JAKELL010000116">
    <property type="protein sequence ID" value="KAH8981481.1"/>
    <property type="molecule type" value="Genomic_DNA"/>
</dbReference>
<keyword evidence="13" id="KW-1185">Reference proteome</keyword>
<reference evidence="11" key="1">
    <citation type="submission" date="2022-01" db="EMBL/GenBank/DDBJ databases">
        <title>Comparative genomics reveals a dynamic genome evolution in the ectomycorrhizal milk-cap (Lactarius) mushrooms.</title>
        <authorList>
            <consortium name="DOE Joint Genome Institute"/>
            <person name="Lebreton A."/>
            <person name="Tang N."/>
            <person name="Kuo A."/>
            <person name="LaButti K."/>
            <person name="Drula E."/>
            <person name="Barry K."/>
            <person name="Clum A."/>
            <person name="Lipzen A."/>
            <person name="Mousain D."/>
            <person name="Ng V."/>
            <person name="Wang R."/>
            <person name="Wang X."/>
            <person name="Dai Y."/>
            <person name="Henrissat B."/>
            <person name="Grigoriev I.V."/>
            <person name="Guerin-Laguette A."/>
            <person name="Yu F."/>
            <person name="Martin F.M."/>
        </authorList>
    </citation>
    <scope>NUCLEOTIDE SEQUENCE</scope>
    <source>
        <strain evidence="11">QP</strain>
    </source>
</reference>
<organism evidence="11 13">
    <name type="scientific">Lactarius akahatsu</name>
    <dbReference type="NCBI Taxonomy" id="416441"/>
    <lineage>
        <taxon>Eukaryota</taxon>
        <taxon>Fungi</taxon>
        <taxon>Dikarya</taxon>
        <taxon>Basidiomycota</taxon>
        <taxon>Agaricomycotina</taxon>
        <taxon>Agaricomycetes</taxon>
        <taxon>Russulales</taxon>
        <taxon>Russulaceae</taxon>
        <taxon>Lactarius</taxon>
    </lineage>
</organism>
<comment type="subcellular location">
    <subcellularLocation>
        <location evidence="2">Cytoplasm</location>
    </subcellularLocation>
    <subcellularLocation>
        <location evidence="1">Nucleus</location>
    </subcellularLocation>
</comment>
<dbReference type="GO" id="GO:0008180">
    <property type="term" value="C:COP9 signalosome"/>
    <property type="evidence" value="ECO:0007669"/>
    <property type="project" value="UniProtKB-KW"/>
</dbReference>
<feature type="region of interest" description="Disordered" evidence="8">
    <location>
        <begin position="1"/>
        <end position="59"/>
    </location>
</feature>
<keyword evidence="5" id="KW-0963">Cytoplasm</keyword>
<dbReference type="EMBL" id="JAKELL010000021">
    <property type="protein sequence ID" value="KAH8992611.1"/>
    <property type="molecule type" value="Genomic_DNA"/>
</dbReference>
<sequence length="550" mass="58104">MASDSLPTPPSTTLTPTPAAAAAASGSQSATDALTPATGLPPVPTATAAATAGAPTAPPTHAETLEGLLQQIVASNSPSALAGTLRIAVGTPEAREEVLVSTTSTGADPLEALDVAQHTIGALYILSARLTSASTTAPAIPFAYIDNFCRHFDPEQARLAPERVTLLAKGIMQRAEALGTDKAAIAPLHDLLTRYPPDLSFLTPIHPIFVTTCATTSFFTAALPVLAVPISQISTTLCPDLRYQDHLIYHYVGGIVFTALKRYAEAAEFFELCASAPVAPPTGGTSVARGPSQGPLGISMGGIGIGMGMGMMMMPPGPGSRYFNFSSSDPSMFQVEAAKKLLLVQLILHGKASTQALPLPKYTHPIVANLKGTVYNALARVYPNLEQVHAIAAKEAAAFALDDNLGLLGLVVDRAPRWAIRRLTETYLTLSLSEIGRAAGMEQIEEVRRVVLSMIEEGEIDASIDADGSVSFADEEPAAVSKAETDRALRTAQEQEQVLRRLEREIARSKDYLQKAVRSREEGSSANWPNIEEDLLGGSQGGRWADEAVY</sequence>
<dbReference type="GO" id="GO:0006511">
    <property type="term" value="P:ubiquitin-dependent protein catabolic process"/>
    <property type="evidence" value="ECO:0007669"/>
    <property type="project" value="TreeGrafter"/>
</dbReference>
<dbReference type="InterPro" id="IPR050756">
    <property type="entry name" value="CSN3"/>
</dbReference>
<evidence type="ECO:0000256" key="1">
    <source>
        <dbReference type="ARBA" id="ARBA00004123"/>
    </source>
</evidence>
<dbReference type="Proteomes" id="UP001201163">
    <property type="component" value="Unassembled WGS sequence"/>
</dbReference>
<accession>A0AAD4Q3M1</accession>
<gene>
    <name evidence="12" type="ORF">EDB92DRAFT_1815786</name>
    <name evidence="11" type="ORF">EDB92DRAFT_1820235</name>
</gene>
<keyword evidence="7" id="KW-0539">Nucleus</keyword>
<dbReference type="InterPro" id="IPR036390">
    <property type="entry name" value="WH_DNA-bd_sf"/>
</dbReference>
<dbReference type="InterPro" id="IPR000717">
    <property type="entry name" value="PCI_dom"/>
</dbReference>
<dbReference type="PANTHER" id="PTHR10758:SF1">
    <property type="entry name" value="COP9 SIGNALOSOME COMPLEX SUBUNIT 3"/>
    <property type="match status" value="1"/>
</dbReference>
<feature type="compositionally biased region" description="Low complexity" evidence="8">
    <location>
        <begin position="1"/>
        <end position="38"/>
    </location>
</feature>
<dbReference type="GO" id="GO:0005737">
    <property type="term" value="C:cytoplasm"/>
    <property type="evidence" value="ECO:0007669"/>
    <property type="project" value="UniProtKB-SubCell"/>
</dbReference>
<comment type="similarity">
    <text evidence="3">Belongs to the CSN3 family.</text>
</comment>
<dbReference type="Pfam" id="PF01399">
    <property type="entry name" value="PCI"/>
    <property type="match status" value="1"/>
</dbReference>
<evidence type="ECO:0000256" key="6">
    <source>
        <dbReference type="ARBA" id="ARBA00022790"/>
    </source>
</evidence>